<name>A0A926Q2H7_9FLAO</name>
<comment type="caution">
    <text evidence="1">The sequence shown here is derived from an EMBL/GenBank/DDBJ whole genome shotgun (WGS) entry which is preliminary data.</text>
</comment>
<evidence type="ECO:0000313" key="2">
    <source>
        <dbReference type="Proteomes" id="UP000653730"/>
    </source>
</evidence>
<gene>
    <name evidence="1" type="ORF">IBL28_07795</name>
</gene>
<accession>A0A926Q2H7</accession>
<protein>
    <submittedName>
        <fullName evidence="1">Uncharacterized protein</fullName>
    </submittedName>
</protein>
<dbReference type="RefSeq" id="WP_187965015.1">
    <property type="nucleotide sequence ID" value="NZ_JACVDC010000016.1"/>
</dbReference>
<keyword evidence="2" id="KW-1185">Reference proteome</keyword>
<reference evidence="1 2" key="1">
    <citation type="submission" date="2020-09" db="EMBL/GenBank/DDBJ databases">
        <title>Sinomicrobium weinanense sp. nov., a halophilic bacteria isolated from saline-alkali soil.</title>
        <authorList>
            <person name="Wu P."/>
            <person name="Ren H."/>
            <person name="Mei Y."/>
            <person name="Liang Y."/>
            <person name="Chen Z."/>
        </authorList>
    </citation>
    <scope>NUCLEOTIDE SEQUENCE [LARGE SCALE GENOMIC DNA]</scope>
    <source>
        <strain evidence="1 2">FJxs</strain>
    </source>
</reference>
<dbReference type="AlphaFoldDB" id="A0A926Q2H7"/>
<sequence length="166" mass="19218">MLTKDKKGEIEVPKHYAYAYIKQKIKELNISEKFLFDKSIISRSELIKLKNGEREGLTYKKFYKLYKGFGDTALNATTIIYPDLDLTLTKYTPPKRNEFGSLMNQFEKSENLPEEIAAKTGIPLSRIKQIYFRTGSPEAYELLLIEKAVGKNSGELFEKFNKDKSR</sequence>
<organism evidence="1 2">
    <name type="scientific">Sinomicrobium weinanense</name>
    <dbReference type="NCBI Taxonomy" id="2842200"/>
    <lineage>
        <taxon>Bacteria</taxon>
        <taxon>Pseudomonadati</taxon>
        <taxon>Bacteroidota</taxon>
        <taxon>Flavobacteriia</taxon>
        <taxon>Flavobacteriales</taxon>
        <taxon>Flavobacteriaceae</taxon>
        <taxon>Sinomicrobium</taxon>
    </lineage>
</organism>
<dbReference type="Proteomes" id="UP000653730">
    <property type="component" value="Unassembled WGS sequence"/>
</dbReference>
<dbReference type="EMBL" id="JACVDC010000016">
    <property type="protein sequence ID" value="MBC9795864.1"/>
    <property type="molecule type" value="Genomic_DNA"/>
</dbReference>
<evidence type="ECO:0000313" key="1">
    <source>
        <dbReference type="EMBL" id="MBC9795864.1"/>
    </source>
</evidence>
<proteinExistence type="predicted"/>